<gene>
    <name evidence="1" type="ORF">PsorP6_007133</name>
</gene>
<evidence type="ECO:0000313" key="1">
    <source>
        <dbReference type="EMBL" id="KAI9914316.1"/>
    </source>
</evidence>
<dbReference type="EMBL" id="CM047582">
    <property type="protein sequence ID" value="KAI9914316.1"/>
    <property type="molecule type" value="Genomic_DNA"/>
</dbReference>
<protein>
    <submittedName>
        <fullName evidence="1">Uncharacterized protein</fullName>
    </submittedName>
</protein>
<dbReference type="Proteomes" id="UP001163321">
    <property type="component" value="Chromosome 3"/>
</dbReference>
<accession>A0ACC0W9E0</accession>
<comment type="caution">
    <text evidence="1">The sequence shown here is derived from an EMBL/GenBank/DDBJ whole genome shotgun (WGS) entry which is preliminary data.</text>
</comment>
<reference evidence="1 2" key="1">
    <citation type="journal article" date="2022" name="bioRxiv">
        <title>The genome of the oomycete Peronosclerospora sorghi, a cosmopolitan pathogen of maize and sorghum, is inflated with dispersed pseudogenes.</title>
        <authorList>
            <person name="Fletcher K."/>
            <person name="Martin F."/>
            <person name="Isakeit T."/>
            <person name="Cavanaugh K."/>
            <person name="Magill C."/>
            <person name="Michelmore R."/>
        </authorList>
    </citation>
    <scope>NUCLEOTIDE SEQUENCE [LARGE SCALE GENOMIC DNA]</scope>
    <source>
        <strain evidence="1">P6</strain>
    </source>
</reference>
<keyword evidence="2" id="KW-1185">Reference proteome</keyword>
<sequence>MTEAVTGQSVEIDLGTTYSQPHDAVVCGFYRHGAADWGRGQDQVAMNAANTVFDAKRLIGRMFTDPEVQADIKNWSFKVVSGPKNKPQVVV</sequence>
<organism evidence="1 2">
    <name type="scientific">Peronosclerospora sorghi</name>
    <dbReference type="NCBI Taxonomy" id="230839"/>
    <lineage>
        <taxon>Eukaryota</taxon>
        <taxon>Sar</taxon>
        <taxon>Stramenopiles</taxon>
        <taxon>Oomycota</taxon>
        <taxon>Peronosporomycetes</taxon>
        <taxon>Peronosporales</taxon>
        <taxon>Peronosporaceae</taxon>
        <taxon>Peronosclerospora</taxon>
    </lineage>
</organism>
<proteinExistence type="predicted"/>
<evidence type="ECO:0000313" key="2">
    <source>
        <dbReference type="Proteomes" id="UP001163321"/>
    </source>
</evidence>
<name>A0ACC0W9E0_9STRA</name>